<name>A0ABP6X2W2_9ACTN</name>
<gene>
    <name evidence="2" type="ORF">GCM10022197_12500</name>
</gene>
<feature type="compositionally biased region" description="Basic and acidic residues" evidence="1">
    <location>
        <begin position="23"/>
        <end position="38"/>
    </location>
</feature>
<sequence length="78" mass="8053">MLPAPADPSGPPRAPGTPPEPVEGPRRGRPSEDADHVVALRRAQGAFPQRERVAGAGTDGKGDELRPTGSLLVHDAEG</sequence>
<comment type="caution">
    <text evidence="2">The sequence shown here is derived from an EMBL/GenBank/DDBJ whole genome shotgun (WGS) entry which is preliminary data.</text>
</comment>
<proteinExistence type="predicted"/>
<accession>A0ABP6X2W2</accession>
<dbReference type="EMBL" id="BAAAYR010000001">
    <property type="protein sequence ID" value="GAA3558667.1"/>
    <property type="molecule type" value="Genomic_DNA"/>
</dbReference>
<protein>
    <submittedName>
        <fullName evidence="2">Uncharacterized protein</fullName>
    </submittedName>
</protein>
<keyword evidence="3" id="KW-1185">Reference proteome</keyword>
<feature type="compositionally biased region" description="Pro residues" evidence="1">
    <location>
        <begin position="1"/>
        <end position="22"/>
    </location>
</feature>
<dbReference type="Proteomes" id="UP001500767">
    <property type="component" value="Unassembled WGS sequence"/>
</dbReference>
<evidence type="ECO:0000313" key="2">
    <source>
        <dbReference type="EMBL" id="GAA3558667.1"/>
    </source>
</evidence>
<reference evidence="3" key="1">
    <citation type="journal article" date="2019" name="Int. J. Syst. Evol. Microbiol.">
        <title>The Global Catalogue of Microorganisms (GCM) 10K type strain sequencing project: providing services to taxonomists for standard genome sequencing and annotation.</title>
        <authorList>
            <consortium name="The Broad Institute Genomics Platform"/>
            <consortium name="The Broad Institute Genome Sequencing Center for Infectious Disease"/>
            <person name="Wu L."/>
            <person name="Ma J."/>
        </authorList>
    </citation>
    <scope>NUCLEOTIDE SEQUENCE [LARGE SCALE GENOMIC DNA]</scope>
    <source>
        <strain evidence="3">JCM 16540</strain>
    </source>
</reference>
<evidence type="ECO:0000313" key="3">
    <source>
        <dbReference type="Proteomes" id="UP001500767"/>
    </source>
</evidence>
<feature type="region of interest" description="Disordered" evidence="1">
    <location>
        <begin position="1"/>
        <end position="78"/>
    </location>
</feature>
<organism evidence="2 3">
    <name type="scientific">Microlunatus spumicola</name>
    <dbReference type="NCBI Taxonomy" id="81499"/>
    <lineage>
        <taxon>Bacteria</taxon>
        <taxon>Bacillati</taxon>
        <taxon>Actinomycetota</taxon>
        <taxon>Actinomycetes</taxon>
        <taxon>Propionibacteriales</taxon>
        <taxon>Propionibacteriaceae</taxon>
        <taxon>Microlunatus</taxon>
    </lineage>
</organism>
<evidence type="ECO:0000256" key="1">
    <source>
        <dbReference type="SAM" id="MobiDB-lite"/>
    </source>
</evidence>